<keyword evidence="1" id="KW-0732">Signal</keyword>
<dbReference type="STRING" id="1859457.BET10_17150"/>
<protein>
    <submittedName>
        <fullName evidence="2">Uncharacterized protein</fullName>
    </submittedName>
</protein>
<evidence type="ECO:0000313" key="3">
    <source>
        <dbReference type="Proteomes" id="UP000179786"/>
    </source>
</evidence>
<keyword evidence="3" id="KW-1185">Reference proteome</keyword>
<accession>A0A1S1MNV5</accession>
<comment type="caution">
    <text evidence="2">The sequence shown here is derived from an EMBL/GenBank/DDBJ whole genome shotgun (WGS) entry which is preliminary data.</text>
</comment>
<name>A0A1S1MNV5_9GAMM</name>
<dbReference type="RefSeq" id="WP_070986465.1">
    <property type="nucleotide sequence ID" value="NZ_MKJU01000028.1"/>
</dbReference>
<dbReference type="Proteomes" id="UP000179786">
    <property type="component" value="Unassembled WGS sequence"/>
</dbReference>
<evidence type="ECO:0000313" key="2">
    <source>
        <dbReference type="EMBL" id="OHU89838.1"/>
    </source>
</evidence>
<feature type="signal peptide" evidence="1">
    <location>
        <begin position="1"/>
        <end position="25"/>
    </location>
</feature>
<sequence>MLINNKLMLFMVLFGLVALSNTARADEYMTCNSCTTAYEMQQKVVRKVRAITAGSAASSSYTYHVASFTKGFAKSFTVTSRVQFNRWGELETSVVARITSTPEDVQQSVNAGYRMMSRSAFGKPIEVPASSGFDSAWDIARNHSNHDRFDDWFESNHSFIYWTAQFVSIVGGNWLGGVNGMEIKFIFPNGSSFVMTAATLGSTVRLSYKEKSARDANGNMIPDSGETVGGNYSFSTDQGLQDFINTLAAHGIEVRVIRGSGRLGGGSGGTVTIVPFSPR</sequence>
<organism evidence="2 3">
    <name type="scientific">Pseudoalteromonas amylolytica</name>
    <dbReference type="NCBI Taxonomy" id="1859457"/>
    <lineage>
        <taxon>Bacteria</taxon>
        <taxon>Pseudomonadati</taxon>
        <taxon>Pseudomonadota</taxon>
        <taxon>Gammaproteobacteria</taxon>
        <taxon>Alteromonadales</taxon>
        <taxon>Pseudoalteromonadaceae</taxon>
        <taxon>Pseudoalteromonas</taxon>
    </lineage>
</organism>
<dbReference type="OrthoDB" id="6291937at2"/>
<dbReference type="AlphaFoldDB" id="A0A1S1MNV5"/>
<evidence type="ECO:0000256" key="1">
    <source>
        <dbReference type="SAM" id="SignalP"/>
    </source>
</evidence>
<feature type="chain" id="PRO_5010240340" evidence="1">
    <location>
        <begin position="26"/>
        <end position="279"/>
    </location>
</feature>
<proteinExistence type="predicted"/>
<dbReference type="EMBL" id="MKJU01000028">
    <property type="protein sequence ID" value="OHU89838.1"/>
    <property type="molecule type" value="Genomic_DNA"/>
</dbReference>
<gene>
    <name evidence="2" type="ORF">BET10_17150</name>
</gene>
<reference evidence="2 3" key="1">
    <citation type="submission" date="2016-09" db="EMBL/GenBank/DDBJ databases">
        <title>Pseudoalteromonas amylolytica sp. nov., isolated from the surface seawater.</title>
        <authorList>
            <person name="Wu Y.-H."/>
            <person name="Cheng H."/>
            <person name="Jin X.-B."/>
            <person name="Wang C.-S."/>
            <person name="Xu X.-W."/>
        </authorList>
    </citation>
    <scope>NUCLEOTIDE SEQUENCE [LARGE SCALE GENOMIC DNA]</scope>
    <source>
        <strain evidence="2 3">JW1</strain>
    </source>
</reference>